<sequence precursor="true">MNIFLLKRNLLSLFITLALFISFDAQSIEFDFNVTIDKQTCKLSVSGTSSNEVDFGSIQSNKIKNNLIEPIPIKVLLSDCKTNDFFDTYVTMKAKSTLNTVTFNDDINKSFGIRVSSKNNVAQSNNNTDFFKSEDTVWNNISKDKLEKTLYTYVKCKDPTVCEPESGEFSATLTFSYIVD</sequence>
<feature type="signal peptide" evidence="1">
    <location>
        <begin position="1"/>
        <end position="27"/>
    </location>
</feature>
<feature type="domain" description="Fimbrial-type adhesion" evidence="2">
    <location>
        <begin position="32"/>
        <end position="176"/>
    </location>
</feature>
<evidence type="ECO:0000313" key="3">
    <source>
        <dbReference type="EMBL" id="CRL59233.1"/>
    </source>
</evidence>
<protein>
    <recommendedName>
        <fullName evidence="2">Fimbrial-type adhesion domain-containing protein</fullName>
    </recommendedName>
</protein>
<dbReference type="Pfam" id="PF00419">
    <property type="entry name" value="Fimbrial"/>
    <property type="match status" value="1"/>
</dbReference>
<evidence type="ECO:0000256" key="1">
    <source>
        <dbReference type="SAM" id="SignalP"/>
    </source>
</evidence>
<evidence type="ECO:0000259" key="2">
    <source>
        <dbReference type="Pfam" id="PF00419"/>
    </source>
</evidence>
<dbReference type="GO" id="GO:0007155">
    <property type="term" value="P:cell adhesion"/>
    <property type="evidence" value="ECO:0007669"/>
    <property type="project" value="InterPro"/>
</dbReference>
<dbReference type="Proteomes" id="UP000183920">
    <property type="component" value="Unassembled WGS sequence"/>
</dbReference>
<dbReference type="EMBL" id="CVRY01000001">
    <property type="protein sequence ID" value="CRL59233.1"/>
    <property type="molecule type" value="Genomic_DNA"/>
</dbReference>
<evidence type="ECO:0000313" key="4">
    <source>
        <dbReference type="Proteomes" id="UP000183920"/>
    </source>
</evidence>
<dbReference type="InterPro" id="IPR000259">
    <property type="entry name" value="Adhesion_dom_fimbrial"/>
</dbReference>
<dbReference type="AlphaFoldDB" id="A0A0G4Q096"/>
<dbReference type="InterPro" id="IPR036937">
    <property type="entry name" value="Adhesion_dom_fimbrial_sf"/>
</dbReference>
<dbReference type="InterPro" id="IPR008966">
    <property type="entry name" value="Adhesion_dom_sf"/>
</dbReference>
<dbReference type="GO" id="GO:0009289">
    <property type="term" value="C:pilus"/>
    <property type="evidence" value="ECO:0007669"/>
    <property type="project" value="InterPro"/>
</dbReference>
<gene>
    <name evidence="3" type="ORF">BN1804_00328</name>
</gene>
<feature type="chain" id="PRO_5005195979" description="Fimbrial-type adhesion domain-containing protein" evidence="1">
    <location>
        <begin position="28"/>
        <end position="180"/>
    </location>
</feature>
<dbReference type="Gene3D" id="2.60.40.1090">
    <property type="entry name" value="Fimbrial-type adhesion domain"/>
    <property type="match status" value="1"/>
</dbReference>
<keyword evidence="1" id="KW-0732">Signal</keyword>
<proteinExistence type="predicted"/>
<accession>A0A0G4Q096</accession>
<dbReference type="SUPFAM" id="SSF49401">
    <property type="entry name" value="Bacterial adhesins"/>
    <property type="match status" value="1"/>
</dbReference>
<reference evidence="4" key="1">
    <citation type="submission" date="2015-06" db="EMBL/GenBank/DDBJ databases">
        <authorList>
            <person name="Urmite Genomes"/>
        </authorList>
    </citation>
    <scope>NUCLEOTIDE SEQUENCE [LARGE SCALE GENOMIC DNA]</scope>
    <source>
        <strain evidence="4">CSUR P1867</strain>
    </source>
</reference>
<name>A0A0G4Q096_9GAMM</name>
<organism evidence="3 4">
    <name type="scientific">Proteus penneri</name>
    <dbReference type="NCBI Taxonomy" id="102862"/>
    <lineage>
        <taxon>Bacteria</taxon>
        <taxon>Pseudomonadati</taxon>
        <taxon>Pseudomonadota</taxon>
        <taxon>Gammaproteobacteria</taxon>
        <taxon>Enterobacterales</taxon>
        <taxon>Morganellaceae</taxon>
        <taxon>Proteus</taxon>
    </lineage>
</organism>